<dbReference type="AlphaFoldDB" id="A0A2S9GSX6"/>
<feature type="transmembrane region" description="Helical" evidence="6">
    <location>
        <begin position="12"/>
        <end position="31"/>
    </location>
</feature>
<protein>
    <submittedName>
        <fullName evidence="8">RDD family</fullName>
    </submittedName>
</protein>
<evidence type="ECO:0000256" key="4">
    <source>
        <dbReference type="ARBA" id="ARBA00022989"/>
    </source>
</evidence>
<evidence type="ECO:0000256" key="6">
    <source>
        <dbReference type="SAM" id="Phobius"/>
    </source>
</evidence>
<keyword evidence="3 6" id="KW-0812">Transmembrane</keyword>
<evidence type="ECO:0000256" key="3">
    <source>
        <dbReference type="ARBA" id="ARBA00022692"/>
    </source>
</evidence>
<proteinExistence type="predicted"/>
<keyword evidence="9" id="KW-1185">Reference proteome</keyword>
<reference evidence="8 9" key="1">
    <citation type="submission" date="2018-02" db="EMBL/GenBank/DDBJ databases">
        <title>Solimicrobium silvestre gen. nov., sp. nov., isolated from alpine forest soil.</title>
        <authorList>
            <person name="Margesin R."/>
            <person name="Albuquerque L."/>
            <person name="Zhang D.-C."/>
            <person name="Froufe H.J.C."/>
            <person name="Severino R."/>
            <person name="Roxo I."/>
            <person name="Egas C."/>
            <person name="Da Costa M.S."/>
        </authorList>
    </citation>
    <scope>NUCLEOTIDE SEQUENCE [LARGE SCALE GENOMIC DNA]</scope>
    <source>
        <strain evidence="8 9">S20-91</strain>
    </source>
</reference>
<organism evidence="8 9">
    <name type="scientific">Solimicrobium silvestre</name>
    <dbReference type="NCBI Taxonomy" id="2099400"/>
    <lineage>
        <taxon>Bacteria</taxon>
        <taxon>Pseudomonadati</taxon>
        <taxon>Pseudomonadota</taxon>
        <taxon>Betaproteobacteria</taxon>
        <taxon>Burkholderiales</taxon>
        <taxon>Oxalobacteraceae</taxon>
        <taxon>Solimicrobium</taxon>
    </lineage>
</organism>
<dbReference type="PANTHER" id="PTHR36115:SF4">
    <property type="entry name" value="MEMBRANE PROTEIN"/>
    <property type="match status" value="1"/>
</dbReference>
<comment type="caution">
    <text evidence="8">The sequence shown here is derived from an EMBL/GenBank/DDBJ whole genome shotgun (WGS) entry which is preliminary data.</text>
</comment>
<dbReference type="RefSeq" id="WP_165795072.1">
    <property type="nucleotide sequence ID" value="NZ_PUGF01000035.1"/>
</dbReference>
<keyword evidence="5 6" id="KW-0472">Membrane</keyword>
<feature type="transmembrane region" description="Helical" evidence="6">
    <location>
        <begin position="43"/>
        <end position="63"/>
    </location>
</feature>
<dbReference type="InterPro" id="IPR010432">
    <property type="entry name" value="RDD"/>
</dbReference>
<dbReference type="Pfam" id="PF06271">
    <property type="entry name" value="RDD"/>
    <property type="match status" value="1"/>
</dbReference>
<evidence type="ECO:0000259" key="7">
    <source>
        <dbReference type="Pfam" id="PF06271"/>
    </source>
</evidence>
<keyword evidence="4 6" id="KW-1133">Transmembrane helix</keyword>
<feature type="transmembrane region" description="Helical" evidence="6">
    <location>
        <begin position="141"/>
        <end position="163"/>
    </location>
</feature>
<keyword evidence="2" id="KW-1003">Cell membrane</keyword>
<feature type="domain" description="RDD" evidence="7">
    <location>
        <begin position="8"/>
        <end position="176"/>
    </location>
</feature>
<dbReference type="Proteomes" id="UP000237839">
    <property type="component" value="Unassembled WGS sequence"/>
</dbReference>
<dbReference type="PANTHER" id="PTHR36115">
    <property type="entry name" value="PROLINE-RICH ANTIGEN HOMOLOG-RELATED"/>
    <property type="match status" value="1"/>
</dbReference>
<evidence type="ECO:0000313" key="9">
    <source>
        <dbReference type="Proteomes" id="UP000237839"/>
    </source>
</evidence>
<accession>A0A2S9GSX6</accession>
<gene>
    <name evidence="8" type="ORF">S2091_4459</name>
</gene>
<evidence type="ECO:0000256" key="1">
    <source>
        <dbReference type="ARBA" id="ARBA00004651"/>
    </source>
</evidence>
<dbReference type="GO" id="GO:0005886">
    <property type="term" value="C:plasma membrane"/>
    <property type="evidence" value="ECO:0007669"/>
    <property type="project" value="UniProtKB-SubCell"/>
</dbReference>
<name>A0A2S9GSX6_9BURK</name>
<dbReference type="InterPro" id="IPR051791">
    <property type="entry name" value="Pra-immunoreactive"/>
</dbReference>
<dbReference type="EMBL" id="PUGF01000035">
    <property type="protein sequence ID" value="PRC90796.1"/>
    <property type="molecule type" value="Genomic_DNA"/>
</dbReference>
<comment type="subcellular location">
    <subcellularLocation>
        <location evidence="1">Cell membrane</location>
        <topology evidence="1">Multi-pass membrane protein</topology>
    </subcellularLocation>
</comment>
<sequence length="199" mass="22831">MNEENLEYSGFWRRAVAHGIDALFCVLFFWITDALNGGHKELAVAIAVLQGSTFYLYTFYCHAKFGKTIGKRIMGLKVLNIEGSPISFLQSFKRNIPLFIESLPWIISTYFVISNIPADQFHNLFLQPKAYRQLEDSMRPIWYFPVQMVMAVFVAADIITMLISRKRQTLHDMIGGTIVVHQDELGRAAHVDENPQRIT</sequence>
<feature type="transmembrane region" description="Helical" evidence="6">
    <location>
        <begin position="98"/>
        <end position="118"/>
    </location>
</feature>
<evidence type="ECO:0000256" key="5">
    <source>
        <dbReference type="ARBA" id="ARBA00023136"/>
    </source>
</evidence>
<evidence type="ECO:0000313" key="8">
    <source>
        <dbReference type="EMBL" id="PRC90796.1"/>
    </source>
</evidence>
<evidence type="ECO:0000256" key="2">
    <source>
        <dbReference type="ARBA" id="ARBA00022475"/>
    </source>
</evidence>